<dbReference type="Pfam" id="PF02498">
    <property type="entry name" value="Bro-N"/>
    <property type="match status" value="1"/>
</dbReference>
<gene>
    <name evidence="2" type="ORF">FYJ24_07070</name>
</gene>
<organism evidence="2 3">
    <name type="scientific">Scrofimicrobium canadense</name>
    <dbReference type="NCBI Taxonomy" id="2652290"/>
    <lineage>
        <taxon>Bacteria</taxon>
        <taxon>Bacillati</taxon>
        <taxon>Actinomycetota</taxon>
        <taxon>Actinomycetes</taxon>
        <taxon>Actinomycetales</taxon>
        <taxon>Actinomycetaceae</taxon>
        <taxon>Scrofimicrobium</taxon>
    </lineage>
</organism>
<proteinExistence type="predicted"/>
<evidence type="ECO:0000313" key="2">
    <source>
        <dbReference type="EMBL" id="MSS84529.1"/>
    </source>
</evidence>
<protein>
    <recommendedName>
        <fullName evidence="1">Bro-N domain-containing protein</fullName>
    </recommendedName>
</protein>
<evidence type="ECO:0000259" key="1">
    <source>
        <dbReference type="PROSITE" id="PS51750"/>
    </source>
</evidence>
<keyword evidence="3" id="KW-1185">Reference proteome</keyword>
<dbReference type="EMBL" id="VULO01000007">
    <property type="protein sequence ID" value="MSS84529.1"/>
    <property type="molecule type" value="Genomic_DNA"/>
</dbReference>
<sequence>MQDLIPFDFQGNALRVILVGGDPWFALADVCTALDLSNPSQVASRLDEDALITNEVIDSMGRPQSARFVSEPGLYEVIATSRSPKAKPFKRWLFSEVLPSIRKTGSYGKPSLDLTSLDSISALLDAGKAALNRAIEAEARAKVSEERLDVIEGGKGFALREFHKHYFPDVPERQFFELLYKRHLLIDQRGARGRDANGKLKNGKQHKHPGYAGKPYFFLDPYIDRFGDWFYNTRVRPGRPETELVKLLEKWGLPSNQHKLPEIAA</sequence>
<dbReference type="InterPro" id="IPR003497">
    <property type="entry name" value="BRO_N_domain"/>
</dbReference>
<accession>A0A6N7VRX4</accession>
<dbReference type="PANTHER" id="PTHR36180">
    <property type="entry name" value="DNA-BINDING PROTEIN-RELATED-RELATED"/>
    <property type="match status" value="1"/>
</dbReference>
<dbReference type="RefSeq" id="WP_154544959.1">
    <property type="nucleotide sequence ID" value="NZ_VULO01000007.1"/>
</dbReference>
<comment type="caution">
    <text evidence="2">The sequence shown here is derived from an EMBL/GenBank/DDBJ whole genome shotgun (WGS) entry which is preliminary data.</text>
</comment>
<dbReference type="PANTHER" id="PTHR36180:SF2">
    <property type="entry name" value="BRO FAMILY PROTEIN"/>
    <property type="match status" value="1"/>
</dbReference>
<dbReference type="SMART" id="SM01040">
    <property type="entry name" value="Bro-N"/>
    <property type="match status" value="1"/>
</dbReference>
<dbReference type="AlphaFoldDB" id="A0A6N7VRX4"/>
<dbReference type="Proteomes" id="UP000470875">
    <property type="component" value="Unassembled WGS sequence"/>
</dbReference>
<evidence type="ECO:0000313" key="3">
    <source>
        <dbReference type="Proteomes" id="UP000470875"/>
    </source>
</evidence>
<name>A0A6N7VRX4_9ACTO</name>
<dbReference type="PROSITE" id="PS51750">
    <property type="entry name" value="BRO_N"/>
    <property type="match status" value="1"/>
</dbReference>
<feature type="domain" description="Bro-N" evidence="1">
    <location>
        <begin position="1"/>
        <end position="105"/>
    </location>
</feature>
<reference evidence="2 3" key="1">
    <citation type="submission" date="2019-08" db="EMBL/GenBank/DDBJ databases">
        <title>In-depth cultivation of the pig gut microbiome towards novel bacterial diversity and tailored functional studies.</title>
        <authorList>
            <person name="Wylensek D."/>
            <person name="Hitch T.C.A."/>
            <person name="Clavel T."/>
        </authorList>
    </citation>
    <scope>NUCLEOTIDE SEQUENCE [LARGE SCALE GENOMIC DNA]</scope>
    <source>
        <strain evidence="2 3">WB03_NA08</strain>
    </source>
</reference>